<gene>
    <name evidence="1" type="ORF">AHMF7605_02685</name>
</gene>
<reference evidence="1 2" key="1">
    <citation type="submission" date="2018-03" db="EMBL/GenBank/DDBJ databases">
        <title>Adhaeribacter sp. HMF7605 Genome sequencing and assembly.</title>
        <authorList>
            <person name="Kang H."/>
            <person name="Kang J."/>
            <person name="Cha I."/>
            <person name="Kim H."/>
            <person name="Joh K."/>
        </authorList>
    </citation>
    <scope>NUCLEOTIDE SEQUENCE [LARGE SCALE GENOMIC DNA]</scope>
    <source>
        <strain evidence="1 2">HMF7605</strain>
    </source>
</reference>
<evidence type="ECO:0000313" key="2">
    <source>
        <dbReference type="Proteomes" id="UP000240357"/>
    </source>
</evidence>
<dbReference type="InterPro" id="IPR029062">
    <property type="entry name" value="Class_I_gatase-like"/>
</dbReference>
<keyword evidence="2" id="KW-1185">Reference proteome</keyword>
<proteinExistence type="predicted"/>
<evidence type="ECO:0000313" key="1">
    <source>
        <dbReference type="EMBL" id="PSR57149.1"/>
    </source>
</evidence>
<name>A0A2T2YNU8_9BACT</name>
<comment type="caution">
    <text evidence="1">The sequence shown here is derived from an EMBL/GenBank/DDBJ whole genome shotgun (WGS) entry which is preliminary data.</text>
</comment>
<dbReference type="Proteomes" id="UP000240357">
    <property type="component" value="Unassembled WGS sequence"/>
</dbReference>
<dbReference type="SUPFAM" id="SSF52317">
    <property type="entry name" value="Class I glutamine amidotransferase-like"/>
    <property type="match status" value="1"/>
</dbReference>
<dbReference type="InterPro" id="IPR003737">
    <property type="entry name" value="GlcNAc_PI_deacetylase-related"/>
</dbReference>
<dbReference type="Gene3D" id="3.40.50.10320">
    <property type="entry name" value="LmbE-like"/>
    <property type="match status" value="1"/>
</dbReference>
<dbReference type="SUPFAM" id="SSF102588">
    <property type="entry name" value="LmbE-like"/>
    <property type="match status" value="1"/>
</dbReference>
<dbReference type="Pfam" id="PF02585">
    <property type="entry name" value="PIG-L"/>
    <property type="match status" value="1"/>
</dbReference>
<protein>
    <submittedName>
        <fullName evidence="1">LmbE family protein</fullName>
    </submittedName>
</protein>
<dbReference type="Gene3D" id="3.40.50.880">
    <property type="match status" value="1"/>
</dbReference>
<dbReference type="InterPro" id="IPR024078">
    <property type="entry name" value="LmbE-like_dom_sf"/>
</dbReference>
<accession>A0A2T2YNU8</accession>
<dbReference type="OrthoDB" id="9759749at2"/>
<organism evidence="1 2">
    <name type="scientific">Adhaeribacter arboris</name>
    <dbReference type="NCBI Taxonomy" id="2072846"/>
    <lineage>
        <taxon>Bacteria</taxon>
        <taxon>Pseudomonadati</taxon>
        <taxon>Bacteroidota</taxon>
        <taxon>Cytophagia</taxon>
        <taxon>Cytophagales</taxon>
        <taxon>Hymenobacteraceae</taxon>
        <taxon>Adhaeribacter</taxon>
    </lineage>
</organism>
<dbReference type="RefSeq" id="WP_106933321.1">
    <property type="nucleotide sequence ID" value="NZ_PYFT01000001.1"/>
</dbReference>
<dbReference type="EMBL" id="PYFT01000001">
    <property type="protein sequence ID" value="PSR57149.1"/>
    <property type="molecule type" value="Genomic_DNA"/>
</dbReference>
<sequence length="831" mass="92297">MRNLYSLRYLCSGFIFYLISGIVRAQAPIQYTGSDIQKEIAKLNVLGTALYMAAHPDDENTRLIAWLANEKLLNTGYLSLTRGDGGQNLIGPEIREQLGVIRTQELLQARRIDGGKQFFSRANDFGFSKDWQETVRIWDKEQVLADMVWTIRKFKPDVLITRFSPTPGGTHGHHTTSAILAVEAFTAAGDKNRFPEQLNTVEVWQPKRILWNTSSFFYGQNQKFDETGKVIVDVGGYNALLGKSYGELAAESRSMHKSQGFGSGGVRGSSKEYFENLKGDKATTDLLEGVDISWKRVKGSEKVSKLLAKVTASFNPAKPAASIPDLLTLRTALQALPASYYRDLKLTELDTIIKACLGLYLEAVASDPTGIPGTPLGVNIEGINRSEIPVQWQKLKFLPVGQDSTLNAILPNNQPFIIKSKLAIPVNTPYSQPYWLQKPGTTGMFTVEDRNLIGRPENPPAVSVMCDLLINKQAFTFTIPVVYKRTDPVAGEVYRPFEITPPVFVSLREKVFVFADDQPKPVNVRVKSGQAAISGDVTLLVPAGWRVEPQRIPFELTQKGEEASYTFTVYPSKNQSEGELKATAIVDGKTYQQSLISITYPHIPTQTLLPLASARVTKLDLKIKGQQIAYLMGAGDEVAASLAQIGYQVTMLQDRDINAKDLAKFDAVVVGVRAYNTHDQLRFLQNQLMDYVKNGGTLVVQYNVNNGLVTNKLGPYPFNLSRDRITDETAPVQFLHPEHPVLNSPNKITTKDFEGWVQERGLYFPDKWDKNYEAILAAHDPGEPAQNGGLLVAKYGKGYYIYTGYAWFRQLPAGVSGAYRIFSNILALGKK</sequence>
<dbReference type="AlphaFoldDB" id="A0A2T2YNU8"/>